<dbReference type="InterPro" id="IPR036869">
    <property type="entry name" value="J_dom_sf"/>
</dbReference>
<feature type="compositionally biased region" description="Low complexity" evidence="6">
    <location>
        <begin position="473"/>
        <end position="491"/>
    </location>
</feature>
<evidence type="ECO:0000259" key="8">
    <source>
        <dbReference type="PROSITE" id="PS50076"/>
    </source>
</evidence>
<dbReference type="PROSITE" id="PS50076">
    <property type="entry name" value="DNAJ_2"/>
    <property type="match status" value="1"/>
</dbReference>
<feature type="transmembrane region" description="Helical" evidence="7">
    <location>
        <begin position="121"/>
        <end position="140"/>
    </location>
</feature>
<dbReference type="AlphaFoldDB" id="D7G6F0"/>
<keyword evidence="4" id="KW-0143">Chaperone</keyword>
<feature type="domain" description="J" evidence="8">
    <location>
        <begin position="21"/>
        <end position="91"/>
    </location>
</feature>
<dbReference type="PROSITE" id="PS00636">
    <property type="entry name" value="DNAJ_1"/>
    <property type="match status" value="1"/>
</dbReference>
<keyword evidence="5" id="KW-0449">Lipoprotein</keyword>
<evidence type="ECO:0000256" key="3">
    <source>
        <dbReference type="ARBA" id="ARBA00023139"/>
    </source>
</evidence>
<feature type="region of interest" description="Disordered" evidence="6">
    <location>
        <begin position="438"/>
        <end position="536"/>
    </location>
</feature>
<dbReference type="SUPFAM" id="SSF46565">
    <property type="entry name" value="Chaperone J-domain"/>
    <property type="match status" value="1"/>
</dbReference>
<feature type="transmembrane region" description="Helical" evidence="7">
    <location>
        <begin position="160"/>
        <end position="180"/>
    </location>
</feature>
<dbReference type="InterPro" id="IPR019396">
    <property type="entry name" value="TM_Fragile-X-F-assoc"/>
</dbReference>
<gene>
    <name evidence="9" type="ORF">Esi_0073_0144</name>
</gene>
<dbReference type="PANTHER" id="PTHR44027">
    <property type="entry name" value="DNAJ HOMOLOG SUBFAMILY C MEMBER 5 HOMOLOG"/>
    <property type="match status" value="1"/>
</dbReference>
<dbReference type="Pfam" id="PF10269">
    <property type="entry name" value="Tmemb_185A"/>
    <property type="match status" value="1"/>
</dbReference>
<dbReference type="OrthoDB" id="10250354at2759"/>
<keyword evidence="2 7" id="KW-0472">Membrane</keyword>
<dbReference type="eggNOG" id="KOG0714">
    <property type="taxonomic scope" value="Eukaryota"/>
</dbReference>
<dbReference type="Proteomes" id="UP000002630">
    <property type="component" value="Linkage Group LG04"/>
</dbReference>
<evidence type="ECO:0000256" key="5">
    <source>
        <dbReference type="ARBA" id="ARBA00023288"/>
    </source>
</evidence>
<evidence type="ECO:0000256" key="1">
    <source>
        <dbReference type="ARBA" id="ARBA00004635"/>
    </source>
</evidence>
<dbReference type="STRING" id="2880.D7G6F0"/>
<dbReference type="Pfam" id="PF00226">
    <property type="entry name" value="DnaJ"/>
    <property type="match status" value="1"/>
</dbReference>
<dbReference type="PRINTS" id="PR00625">
    <property type="entry name" value="JDOMAIN"/>
</dbReference>
<feature type="transmembrane region" description="Helical" evidence="7">
    <location>
        <begin position="315"/>
        <end position="337"/>
    </location>
</feature>
<dbReference type="InParanoid" id="D7G6F0"/>
<dbReference type="Gene3D" id="1.10.287.110">
    <property type="entry name" value="DnaJ domain"/>
    <property type="match status" value="1"/>
</dbReference>
<feature type="transmembrane region" description="Helical" evidence="7">
    <location>
        <begin position="403"/>
        <end position="427"/>
    </location>
</feature>
<dbReference type="EMBL" id="FN648960">
    <property type="protein sequence ID" value="CBJ27545.1"/>
    <property type="molecule type" value="Genomic_DNA"/>
</dbReference>
<organism evidence="9 10">
    <name type="scientific">Ectocarpus siliculosus</name>
    <name type="common">Brown alga</name>
    <name type="synonym">Conferva siliculosa</name>
    <dbReference type="NCBI Taxonomy" id="2880"/>
    <lineage>
        <taxon>Eukaryota</taxon>
        <taxon>Sar</taxon>
        <taxon>Stramenopiles</taxon>
        <taxon>Ochrophyta</taxon>
        <taxon>PX clade</taxon>
        <taxon>Phaeophyceae</taxon>
        <taxon>Ectocarpales</taxon>
        <taxon>Ectocarpaceae</taxon>
        <taxon>Ectocarpus</taxon>
    </lineage>
</organism>
<dbReference type="EMBL" id="FN649729">
    <property type="protein sequence ID" value="CBJ27545.1"/>
    <property type="molecule type" value="Genomic_DNA"/>
</dbReference>
<evidence type="ECO:0000313" key="10">
    <source>
        <dbReference type="Proteomes" id="UP000002630"/>
    </source>
</evidence>
<dbReference type="InterPro" id="IPR018253">
    <property type="entry name" value="DnaJ_domain_CS"/>
</dbReference>
<evidence type="ECO:0000256" key="6">
    <source>
        <dbReference type="SAM" id="MobiDB-lite"/>
    </source>
</evidence>
<feature type="transmembrane region" description="Helical" evidence="7">
    <location>
        <begin position="371"/>
        <end position="397"/>
    </location>
</feature>
<evidence type="ECO:0000313" key="9">
    <source>
        <dbReference type="EMBL" id="CBJ27545.1"/>
    </source>
</evidence>
<protein>
    <submittedName>
        <fullName evidence="9">Heat shock protein 40 like protein/ DnaJ domain containing protein</fullName>
    </submittedName>
</protein>
<dbReference type="GO" id="GO:0016020">
    <property type="term" value="C:membrane"/>
    <property type="evidence" value="ECO:0007669"/>
    <property type="project" value="UniProtKB-SubCell"/>
</dbReference>
<dbReference type="InterPro" id="IPR001623">
    <property type="entry name" value="DnaJ_domain"/>
</dbReference>
<dbReference type="CDD" id="cd06257">
    <property type="entry name" value="DnaJ"/>
    <property type="match status" value="1"/>
</dbReference>
<feature type="compositionally biased region" description="Pro residues" evidence="6">
    <location>
        <begin position="514"/>
        <end position="524"/>
    </location>
</feature>
<comment type="subcellular location">
    <subcellularLocation>
        <location evidence="1">Membrane</location>
        <topology evidence="1">Lipid-anchor</topology>
    </subcellularLocation>
</comment>
<sequence>MSHRLFICCCKGFFRDENGDELYSLLGVDRRATPAEVKRAYRNKSLQMHPDKLNQRGQEVTEQDRANFQKMKSAYDVLSDPSKRELYDQLGETGMLMMEDPFAAKDNMIKNFLRMGTRDRLRLVVFVLLFVGAVLLWPILFCAKVDGDTSASWVALWTPLWIYDALGLWYFVYLVSLGQIKAPEGMEEGWTDPFPLPLRVLALVKWTLLVLFQVFLTMRLDDNIDWSYAVVGSPLLAWMGLTIVGHVYDATRPVPQDRSEESILNDEEGGIPPDVEKREQAIAKRTEARSAVAKDCVWMLQLVFLIIKLDGNVDWNWWLVFFPTWFVLFGQLVGYYVDYSLARSLSAGIEEKEEEDLTQEERVRMVAASQLVVHAASSCCCWVFTLVTVVLAVNAIAGADYSTFVIFIPQFIIAGTLLCCATCFICCMRDLGDLDDDAADPEQGGSGASTSQHLPGSYGTYNPPAMPGGGGASKASPSGAAPPASASTGAAVIAMPPPPPASGSGQQAEVPAAAPAPRPVPATTPAPDLQADGGID</sequence>
<dbReference type="SMART" id="SM00271">
    <property type="entry name" value="DnaJ"/>
    <property type="match status" value="1"/>
</dbReference>
<reference evidence="9 10" key="1">
    <citation type="journal article" date="2010" name="Nature">
        <title>The Ectocarpus genome and the independent evolution of multicellularity in brown algae.</title>
        <authorList>
            <person name="Cock J.M."/>
            <person name="Sterck L."/>
            <person name="Rouze P."/>
            <person name="Scornet D."/>
            <person name="Allen A.E."/>
            <person name="Amoutzias G."/>
            <person name="Anthouard V."/>
            <person name="Artiguenave F."/>
            <person name="Aury J.M."/>
            <person name="Badger J.H."/>
            <person name="Beszteri B."/>
            <person name="Billiau K."/>
            <person name="Bonnet E."/>
            <person name="Bothwell J.H."/>
            <person name="Bowler C."/>
            <person name="Boyen C."/>
            <person name="Brownlee C."/>
            <person name="Carrano C.J."/>
            <person name="Charrier B."/>
            <person name="Cho G.Y."/>
            <person name="Coelho S.M."/>
            <person name="Collen J."/>
            <person name="Corre E."/>
            <person name="Da Silva C."/>
            <person name="Delage L."/>
            <person name="Delaroque N."/>
            <person name="Dittami S.M."/>
            <person name="Doulbeau S."/>
            <person name="Elias M."/>
            <person name="Farnham G."/>
            <person name="Gachon C.M."/>
            <person name="Gschloessl B."/>
            <person name="Heesch S."/>
            <person name="Jabbari K."/>
            <person name="Jubin C."/>
            <person name="Kawai H."/>
            <person name="Kimura K."/>
            <person name="Kloareg B."/>
            <person name="Kupper F.C."/>
            <person name="Lang D."/>
            <person name="Le Bail A."/>
            <person name="Leblanc C."/>
            <person name="Lerouge P."/>
            <person name="Lohr M."/>
            <person name="Lopez P.J."/>
            <person name="Martens C."/>
            <person name="Maumus F."/>
            <person name="Michel G."/>
            <person name="Miranda-Saavedra D."/>
            <person name="Morales J."/>
            <person name="Moreau H."/>
            <person name="Motomura T."/>
            <person name="Nagasato C."/>
            <person name="Napoli C.A."/>
            <person name="Nelson D.R."/>
            <person name="Nyvall-Collen P."/>
            <person name="Peters A.F."/>
            <person name="Pommier C."/>
            <person name="Potin P."/>
            <person name="Poulain J."/>
            <person name="Quesneville H."/>
            <person name="Read B."/>
            <person name="Rensing S.A."/>
            <person name="Ritter A."/>
            <person name="Rousvoal S."/>
            <person name="Samanta M."/>
            <person name="Samson G."/>
            <person name="Schroeder D.C."/>
            <person name="Segurens B."/>
            <person name="Strittmatter M."/>
            <person name="Tonon T."/>
            <person name="Tregear J.W."/>
            <person name="Valentin K."/>
            <person name="von Dassow P."/>
            <person name="Yamagishi T."/>
            <person name="Van de Peer Y."/>
            <person name="Wincker P."/>
        </authorList>
    </citation>
    <scope>NUCLEOTIDE SEQUENCE [LARGE SCALE GENOMIC DNA]</scope>
    <source>
        <strain evidence="10">Ec32 / CCAP1310/4</strain>
    </source>
</reference>
<keyword evidence="7" id="KW-1133">Transmembrane helix</keyword>
<keyword evidence="10" id="KW-1185">Reference proteome</keyword>
<dbReference type="InterPro" id="IPR051434">
    <property type="entry name" value="DnaJ_C_subfamily_member5"/>
</dbReference>
<dbReference type="GO" id="GO:0005737">
    <property type="term" value="C:cytoplasm"/>
    <property type="evidence" value="ECO:0007669"/>
    <property type="project" value="UniProtKB-ARBA"/>
</dbReference>
<proteinExistence type="predicted"/>
<feature type="compositionally biased region" description="Low complexity" evidence="6">
    <location>
        <begin position="502"/>
        <end position="513"/>
    </location>
</feature>
<name>D7G6F0_ECTSI</name>
<keyword evidence="7" id="KW-0812">Transmembrane</keyword>
<evidence type="ECO:0000256" key="2">
    <source>
        <dbReference type="ARBA" id="ARBA00023136"/>
    </source>
</evidence>
<feature type="transmembrane region" description="Helical" evidence="7">
    <location>
        <begin position="226"/>
        <end position="248"/>
    </location>
</feature>
<keyword evidence="3" id="KW-0564">Palmitate</keyword>
<dbReference type="OMA" id="QHTHDAY"/>
<evidence type="ECO:0000256" key="4">
    <source>
        <dbReference type="ARBA" id="ARBA00023186"/>
    </source>
</evidence>
<evidence type="ECO:0000256" key="7">
    <source>
        <dbReference type="SAM" id="Phobius"/>
    </source>
</evidence>
<keyword evidence="9" id="KW-0346">Stress response</keyword>
<dbReference type="PANTHER" id="PTHR44027:SF7">
    <property type="entry name" value="DNAJ HOMOLOG SUBFAMILY C MEMBER 5 HOMOLOG"/>
    <property type="match status" value="1"/>
</dbReference>
<accession>D7G6F0</accession>